<evidence type="ECO:0000256" key="2">
    <source>
        <dbReference type="ARBA" id="ARBA00022679"/>
    </source>
</evidence>
<dbReference type="GO" id="GO:0006730">
    <property type="term" value="P:one-carbon metabolic process"/>
    <property type="evidence" value="ECO:0007669"/>
    <property type="project" value="InterPro"/>
</dbReference>
<sequence length="345" mass="37412">MFKFEKEQTVHDFNGTKIGGQPGEYPRVLGASIFYNKHETVIDDMKGIIDKPRAEALWNRCQELSDQTGIKHFIQIISESGEAFENYFTWFDSIDNKTAFLMDSSEPAALAHACEYVTEVGLADRAIYNSINGSILPENMEALKNSDVNAAIVLAFNPGDPTVKGREAVLSEGGVAGQEKSMLAIAEECGITRPILDTAATPLGLGSGGSFREILACKAIHGLPTGGAYHNMTVSWTWLKRWRGTKKNPSVLVSQYEGKDLLLEQMSHHHFGGMDGIKQTAWAAPDIGCNIMAATLGADLIMYGPIENCEGATTAIAFTDIVLAEAAKELGVNVATDDHPLFKLV</sequence>
<gene>
    <name evidence="3" type="primary">mtrH</name>
    <name evidence="3" type="ORF">L0665_04605</name>
</gene>
<keyword evidence="2 3" id="KW-0808">Transferase</keyword>
<dbReference type="NCBIfam" id="TIGR01114">
    <property type="entry name" value="mtrH"/>
    <property type="match status" value="1"/>
</dbReference>
<dbReference type="InterPro" id="IPR028342">
    <property type="entry name" value="MtrH"/>
</dbReference>
<name>A0A9Q4PY24_9EURY</name>
<protein>
    <submittedName>
        <fullName evidence="3">Tetrahydromethanopterin S-methyltransferase subunit H</fullName>
        <ecNumber evidence="3">2.1.1.86</ecNumber>
    </submittedName>
</protein>
<organism evidence="3 4">
    <name type="scientific">Methanogenium marinum</name>
    <dbReference type="NCBI Taxonomy" id="348610"/>
    <lineage>
        <taxon>Archaea</taxon>
        <taxon>Methanobacteriati</taxon>
        <taxon>Methanobacteriota</taxon>
        <taxon>Stenosarchaea group</taxon>
        <taxon>Methanomicrobia</taxon>
        <taxon>Methanomicrobiales</taxon>
        <taxon>Methanomicrobiaceae</taxon>
        <taxon>Methanogenium</taxon>
    </lineage>
</organism>
<dbReference type="GO" id="GO:0032259">
    <property type="term" value="P:methylation"/>
    <property type="evidence" value="ECO:0007669"/>
    <property type="project" value="UniProtKB-KW"/>
</dbReference>
<reference evidence="3" key="1">
    <citation type="submission" date="2022-01" db="EMBL/GenBank/DDBJ databases">
        <title>Draft genome of Methanogenium marinum DSM 15558.</title>
        <authorList>
            <person name="Chen S.-C."/>
            <person name="You Y.-T."/>
        </authorList>
    </citation>
    <scope>NUCLEOTIDE SEQUENCE</scope>
    <source>
        <strain evidence="3">DSM 15558</strain>
    </source>
</reference>
<dbReference type="GO" id="GO:0008168">
    <property type="term" value="F:methyltransferase activity"/>
    <property type="evidence" value="ECO:0007669"/>
    <property type="project" value="UniProtKB-KW"/>
</dbReference>
<evidence type="ECO:0000256" key="1">
    <source>
        <dbReference type="ARBA" id="ARBA00022603"/>
    </source>
</evidence>
<dbReference type="InterPro" id="IPR023467">
    <property type="entry name" value="MeTrfase_MtrH/MtxH"/>
</dbReference>
<keyword evidence="4" id="KW-1185">Reference proteome</keyword>
<dbReference type="EMBL" id="JAKELO010000002">
    <property type="protein sequence ID" value="MDE4907888.1"/>
    <property type="molecule type" value="Genomic_DNA"/>
</dbReference>
<dbReference type="Pfam" id="PF02007">
    <property type="entry name" value="MtrH"/>
    <property type="match status" value="1"/>
</dbReference>
<dbReference type="Proteomes" id="UP001143747">
    <property type="component" value="Unassembled WGS sequence"/>
</dbReference>
<dbReference type="PIRSF" id="PIRSF004960">
    <property type="entry name" value="MtrH_MtxH"/>
    <property type="match status" value="1"/>
</dbReference>
<dbReference type="EC" id="2.1.1.86" evidence="3"/>
<dbReference type="RefSeq" id="WP_274924531.1">
    <property type="nucleotide sequence ID" value="NZ_JAKELO010000002.1"/>
</dbReference>
<keyword evidence="1 3" id="KW-0489">Methyltransferase</keyword>
<evidence type="ECO:0000313" key="4">
    <source>
        <dbReference type="Proteomes" id="UP001143747"/>
    </source>
</evidence>
<proteinExistence type="predicted"/>
<dbReference type="AlphaFoldDB" id="A0A9Q4PY24"/>
<evidence type="ECO:0000313" key="3">
    <source>
        <dbReference type="EMBL" id="MDE4907888.1"/>
    </source>
</evidence>
<accession>A0A9Q4PY24</accession>
<comment type="caution">
    <text evidence="3">The sequence shown here is derived from an EMBL/GenBank/DDBJ whole genome shotgun (WGS) entry which is preliminary data.</text>
</comment>